<reference evidence="1" key="1">
    <citation type="submission" date="2023-10" db="EMBL/GenBank/DDBJ databases">
        <authorList>
            <person name="Chen Y."/>
            <person name="Shah S."/>
            <person name="Dougan E. K."/>
            <person name="Thang M."/>
            <person name="Chan C."/>
        </authorList>
    </citation>
    <scope>NUCLEOTIDE SEQUENCE [LARGE SCALE GENOMIC DNA]</scope>
</reference>
<protein>
    <submittedName>
        <fullName evidence="1">Uncharacterized protein</fullName>
    </submittedName>
</protein>
<name>A0ABN9WP46_9DINO</name>
<evidence type="ECO:0000313" key="1">
    <source>
        <dbReference type="EMBL" id="CAK0888418.1"/>
    </source>
</evidence>
<sequence>MQRVRKKSSPQSDHGSSSFILALVGEARVGLHGLGRSTSTAPYSIGNEDELGHALQFTTYSCPSCSPRPVWGARLVVLRRSGSSTASGSALIVQSWSHNLPSAKRSSQSP</sequence>
<evidence type="ECO:0000313" key="2">
    <source>
        <dbReference type="Proteomes" id="UP001189429"/>
    </source>
</evidence>
<gene>
    <name evidence="1" type="ORF">PCOR1329_LOCUS69217</name>
</gene>
<organism evidence="1 2">
    <name type="scientific">Prorocentrum cordatum</name>
    <dbReference type="NCBI Taxonomy" id="2364126"/>
    <lineage>
        <taxon>Eukaryota</taxon>
        <taxon>Sar</taxon>
        <taxon>Alveolata</taxon>
        <taxon>Dinophyceae</taxon>
        <taxon>Prorocentrales</taxon>
        <taxon>Prorocentraceae</taxon>
        <taxon>Prorocentrum</taxon>
    </lineage>
</organism>
<keyword evidence="2" id="KW-1185">Reference proteome</keyword>
<proteinExistence type="predicted"/>
<comment type="caution">
    <text evidence="1">The sequence shown here is derived from an EMBL/GenBank/DDBJ whole genome shotgun (WGS) entry which is preliminary data.</text>
</comment>
<accession>A0ABN9WP46</accession>
<dbReference type="Proteomes" id="UP001189429">
    <property type="component" value="Unassembled WGS sequence"/>
</dbReference>
<dbReference type="EMBL" id="CAUYUJ010019071">
    <property type="protein sequence ID" value="CAK0888418.1"/>
    <property type="molecule type" value="Genomic_DNA"/>
</dbReference>